<feature type="domain" description="Transcription factor TFIIIC triple barrel" evidence="1">
    <location>
        <begin position="29"/>
        <end position="76"/>
    </location>
</feature>
<organism evidence="2">
    <name type="scientific">Rhodosorus marinus</name>
    <dbReference type="NCBI Taxonomy" id="101924"/>
    <lineage>
        <taxon>Eukaryota</taxon>
        <taxon>Rhodophyta</taxon>
        <taxon>Stylonematophyceae</taxon>
        <taxon>Stylonematales</taxon>
        <taxon>Stylonemataceae</taxon>
        <taxon>Rhodosorus</taxon>
    </lineage>
</organism>
<dbReference type="InterPro" id="IPR019481">
    <property type="entry name" value="TFIIIC_triple_barrel"/>
</dbReference>
<dbReference type="AlphaFoldDB" id="A0A7S3A1Z3"/>
<evidence type="ECO:0000313" key="3">
    <source>
        <dbReference type="EMBL" id="CAE0058300.1"/>
    </source>
</evidence>
<dbReference type="EMBL" id="HBHW01034169">
    <property type="protein sequence ID" value="CAE0058298.1"/>
    <property type="molecule type" value="Transcribed_RNA"/>
</dbReference>
<protein>
    <recommendedName>
        <fullName evidence="1">Transcription factor TFIIIC triple barrel domain-containing protein</fullName>
    </recommendedName>
</protein>
<accession>A0A7S3A1Z3</accession>
<evidence type="ECO:0000313" key="2">
    <source>
        <dbReference type="EMBL" id="CAE0058298.1"/>
    </source>
</evidence>
<sequence length="142" mass="15482">MNGEEDDNDSAPRSDCHLLELANWEDMNVLPSCSSYQLAGFDTEKPLLSVDRVLFEGAHEDVLGTQLYFYLQDGKAMFYGSGTKKTTFHRVVAVPKHGGVSSQGKKSRAKKLGHLNLDIMADVDLAPALGKPSSKSGKNQNP</sequence>
<proteinExistence type="predicted"/>
<dbReference type="Pfam" id="PF10419">
    <property type="entry name" value="TFIIIC_sub6"/>
    <property type="match status" value="1"/>
</dbReference>
<gene>
    <name evidence="2" type="ORF">RMAR00112_LOCUS26354</name>
    <name evidence="3" type="ORF">RMAR00112_LOCUS26356</name>
</gene>
<dbReference type="Gene3D" id="2.60.40.4370">
    <property type="match status" value="1"/>
</dbReference>
<name>A0A7S3A1Z3_9RHOD</name>
<reference evidence="2" key="1">
    <citation type="submission" date="2021-01" db="EMBL/GenBank/DDBJ databases">
        <authorList>
            <person name="Corre E."/>
            <person name="Pelletier E."/>
            <person name="Niang G."/>
            <person name="Scheremetjew M."/>
            <person name="Finn R."/>
            <person name="Kale V."/>
            <person name="Holt S."/>
            <person name="Cochrane G."/>
            <person name="Meng A."/>
            <person name="Brown T."/>
            <person name="Cohen L."/>
        </authorList>
    </citation>
    <scope>NUCLEOTIDE SEQUENCE</scope>
    <source>
        <strain evidence="2">CCMP 769</strain>
    </source>
</reference>
<evidence type="ECO:0000259" key="1">
    <source>
        <dbReference type="Pfam" id="PF10419"/>
    </source>
</evidence>
<dbReference type="EMBL" id="HBHW01034175">
    <property type="protein sequence ID" value="CAE0058300.1"/>
    <property type="molecule type" value="Transcribed_RNA"/>
</dbReference>